<name>A0AAE8N8I5_9PEZI</name>
<evidence type="ECO:0000256" key="4">
    <source>
        <dbReference type="ARBA" id="ARBA00023136"/>
    </source>
</evidence>
<feature type="region of interest" description="Disordered" evidence="6">
    <location>
        <begin position="339"/>
        <end position="366"/>
    </location>
</feature>
<feature type="transmembrane region" description="Helical" evidence="7">
    <location>
        <begin position="188"/>
        <end position="213"/>
    </location>
</feature>
<dbReference type="InterPro" id="IPR049326">
    <property type="entry name" value="Rhodopsin_dom_fungi"/>
</dbReference>
<feature type="transmembrane region" description="Helical" evidence="7">
    <location>
        <begin position="225"/>
        <end position="247"/>
    </location>
</feature>
<feature type="compositionally biased region" description="Basic and acidic residues" evidence="6">
    <location>
        <begin position="340"/>
        <end position="350"/>
    </location>
</feature>
<feature type="transmembrane region" description="Helical" evidence="7">
    <location>
        <begin position="33"/>
        <end position="54"/>
    </location>
</feature>
<feature type="transmembrane region" description="Helical" evidence="7">
    <location>
        <begin position="144"/>
        <end position="165"/>
    </location>
</feature>
<gene>
    <name evidence="9" type="ORF">DNG_09529</name>
</gene>
<dbReference type="InterPro" id="IPR052337">
    <property type="entry name" value="SAT4-like"/>
</dbReference>
<dbReference type="EMBL" id="ONZQ02000017">
    <property type="protein sequence ID" value="SPO06835.1"/>
    <property type="molecule type" value="Genomic_DNA"/>
</dbReference>
<dbReference type="AlphaFoldDB" id="A0AAE8N8I5"/>
<dbReference type="PANTHER" id="PTHR33048:SF42">
    <property type="entry name" value="INTEGRAL MEMBRANE PROTEIN"/>
    <property type="match status" value="1"/>
</dbReference>
<evidence type="ECO:0000256" key="1">
    <source>
        <dbReference type="ARBA" id="ARBA00004141"/>
    </source>
</evidence>
<keyword evidence="2 7" id="KW-0812">Transmembrane</keyword>
<evidence type="ECO:0000256" key="5">
    <source>
        <dbReference type="ARBA" id="ARBA00038359"/>
    </source>
</evidence>
<evidence type="ECO:0000313" key="10">
    <source>
        <dbReference type="Proteomes" id="UP001187682"/>
    </source>
</evidence>
<keyword evidence="10" id="KW-1185">Reference proteome</keyword>
<sequence>MEVRPQTDASFAFPTFTPQELAVLPHDDIGPTVLGTSWSFIALALGFIGLRVYYKLDRRRGLWWDDYFLIASWVLLTVSTGLLTENIRLGYGKHIWDIDPENFLLRMPLIMNISSTFGIVATAWSKTSFALTLLRICDGWTWAAVWCIIASMNMLLGLSALFIWIQCTPIQKSWLPLTEGTCYPPERIVGYLMISAGYSALMDFILAFLPWKLLWRLNMQKKEKIGVIIAMSMGVFAGITAIIKVVLTPKIKDGDVYHGAVVIIWTSAEAAITMMAASVPILRTLLRQPAVRSAARHPPKSLSPKRAFTAESFSMQRQSTVLISCTRASSERTTSFWGMLRDEKEEEEGRGGGGAGGAEGSGAGGIWKVDEVVVEYEDRAGRKEES</sequence>
<evidence type="ECO:0000256" key="6">
    <source>
        <dbReference type="SAM" id="MobiDB-lite"/>
    </source>
</evidence>
<dbReference type="GO" id="GO:0016020">
    <property type="term" value="C:membrane"/>
    <property type="evidence" value="ECO:0007669"/>
    <property type="project" value="UniProtKB-SubCell"/>
</dbReference>
<dbReference type="Pfam" id="PF20684">
    <property type="entry name" value="Fung_rhodopsin"/>
    <property type="match status" value="1"/>
</dbReference>
<feature type="transmembrane region" description="Helical" evidence="7">
    <location>
        <begin position="66"/>
        <end position="83"/>
    </location>
</feature>
<feature type="transmembrane region" description="Helical" evidence="7">
    <location>
        <begin position="259"/>
        <end position="282"/>
    </location>
</feature>
<dbReference type="PANTHER" id="PTHR33048">
    <property type="entry name" value="PTH11-LIKE INTEGRAL MEMBRANE PROTEIN (AFU_ORTHOLOGUE AFUA_5G11245)"/>
    <property type="match status" value="1"/>
</dbReference>
<organism evidence="9 10">
    <name type="scientific">Cephalotrichum gorgonifer</name>
    <dbReference type="NCBI Taxonomy" id="2041049"/>
    <lineage>
        <taxon>Eukaryota</taxon>
        <taxon>Fungi</taxon>
        <taxon>Dikarya</taxon>
        <taxon>Ascomycota</taxon>
        <taxon>Pezizomycotina</taxon>
        <taxon>Sordariomycetes</taxon>
        <taxon>Hypocreomycetidae</taxon>
        <taxon>Microascales</taxon>
        <taxon>Microascaceae</taxon>
        <taxon>Cephalotrichum</taxon>
    </lineage>
</organism>
<feature type="compositionally biased region" description="Gly residues" evidence="6">
    <location>
        <begin position="351"/>
        <end position="365"/>
    </location>
</feature>
<feature type="transmembrane region" description="Helical" evidence="7">
    <location>
        <begin position="103"/>
        <end position="124"/>
    </location>
</feature>
<evidence type="ECO:0000256" key="7">
    <source>
        <dbReference type="SAM" id="Phobius"/>
    </source>
</evidence>
<accession>A0AAE8N8I5</accession>
<reference evidence="9" key="1">
    <citation type="submission" date="2018-03" db="EMBL/GenBank/DDBJ databases">
        <authorList>
            <person name="Guldener U."/>
        </authorList>
    </citation>
    <scope>NUCLEOTIDE SEQUENCE</scope>
</reference>
<comment type="subcellular location">
    <subcellularLocation>
        <location evidence="1">Membrane</location>
        <topology evidence="1">Multi-pass membrane protein</topology>
    </subcellularLocation>
</comment>
<dbReference type="Proteomes" id="UP001187682">
    <property type="component" value="Unassembled WGS sequence"/>
</dbReference>
<keyword evidence="3 7" id="KW-1133">Transmembrane helix</keyword>
<evidence type="ECO:0000259" key="8">
    <source>
        <dbReference type="Pfam" id="PF20684"/>
    </source>
</evidence>
<evidence type="ECO:0000256" key="2">
    <source>
        <dbReference type="ARBA" id="ARBA00022692"/>
    </source>
</evidence>
<comment type="similarity">
    <text evidence="5">Belongs to the SAT4 family.</text>
</comment>
<comment type="caution">
    <text evidence="9">The sequence shown here is derived from an EMBL/GenBank/DDBJ whole genome shotgun (WGS) entry which is preliminary data.</text>
</comment>
<evidence type="ECO:0000313" key="9">
    <source>
        <dbReference type="EMBL" id="SPO06835.1"/>
    </source>
</evidence>
<feature type="domain" description="Rhodopsin" evidence="8">
    <location>
        <begin position="50"/>
        <end position="287"/>
    </location>
</feature>
<evidence type="ECO:0000256" key="3">
    <source>
        <dbReference type="ARBA" id="ARBA00022989"/>
    </source>
</evidence>
<keyword evidence="4 7" id="KW-0472">Membrane</keyword>
<proteinExistence type="inferred from homology"/>
<protein>
    <recommendedName>
        <fullName evidence="8">Rhodopsin domain-containing protein</fullName>
    </recommendedName>
</protein>